<proteinExistence type="predicted"/>
<dbReference type="GO" id="GO:0004497">
    <property type="term" value="F:monooxygenase activity"/>
    <property type="evidence" value="ECO:0007669"/>
    <property type="project" value="UniProtKB-KW"/>
</dbReference>
<evidence type="ECO:0000256" key="1">
    <source>
        <dbReference type="ARBA" id="ARBA00023002"/>
    </source>
</evidence>
<accession>A0A2S6N397</accession>
<dbReference type="InterPro" id="IPR036661">
    <property type="entry name" value="Luciferase-like_sf"/>
</dbReference>
<dbReference type="PANTHER" id="PTHR30137">
    <property type="entry name" value="LUCIFERASE-LIKE MONOOXYGENASE"/>
    <property type="match status" value="1"/>
</dbReference>
<dbReference type="GO" id="GO:0005829">
    <property type="term" value="C:cytosol"/>
    <property type="evidence" value="ECO:0007669"/>
    <property type="project" value="TreeGrafter"/>
</dbReference>
<protein>
    <recommendedName>
        <fullName evidence="3">Luciferase-like domain-containing protein</fullName>
    </recommendedName>
</protein>
<dbReference type="Gene3D" id="3.20.20.30">
    <property type="entry name" value="Luciferase-like domain"/>
    <property type="match status" value="1"/>
</dbReference>
<name>A0A2S6N397_RHOGL</name>
<dbReference type="Pfam" id="PF00296">
    <property type="entry name" value="Bac_luciferase"/>
    <property type="match status" value="1"/>
</dbReference>
<evidence type="ECO:0000313" key="4">
    <source>
        <dbReference type="EMBL" id="PPQ29101.1"/>
    </source>
</evidence>
<gene>
    <name evidence="4" type="ORF">CCS01_22630</name>
</gene>
<evidence type="ECO:0000313" key="5">
    <source>
        <dbReference type="Proteomes" id="UP000239724"/>
    </source>
</evidence>
<dbReference type="Proteomes" id="UP000239724">
    <property type="component" value="Unassembled WGS sequence"/>
</dbReference>
<dbReference type="EMBL" id="NHRY01000233">
    <property type="protein sequence ID" value="PPQ29101.1"/>
    <property type="molecule type" value="Genomic_DNA"/>
</dbReference>
<dbReference type="AlphaFoldDB" id="A0A2S6N397"/>
<dbReference type="InterPro" id="IPR050766">
    <property type="entry name" value="Bact_Lucif_Oxidored"/>
</dbReference>
<keyword evidence="1" id="KW-0560">Oxidoreductase</keyword>
<dbReference type="GO" id="GO:0016705">
    <property type="term" value="F:oxidoreductase activity, acting on paired donors, with incorporation or reduction of molecular oxygen"/>
    <property type="evidence" value="ECO:0007669"/>
    <property type="project" value="InterPro"/>
</dbReference>
<organism evidence="4 5">
    <name type="scientific">Rhodopila globiformis</name>
    <name type="common">Rhodopseudomonas globiformis</name>
    <dbReference type="NCBI Taxonomy" id="1071"/>
    <lineage>
        <taxon>Bacteria</taxon>
        <taxon>Pseudomonadati</taxon>
        <taxon>Pseudomonadota</taxon>
        <taxon>Alphaproteobacteria</taxon>
        <taxon>Acetobacterales</taxon>
        <taxon>Acetobacteraceae</taxon>
        <taxon>Rhodopila</taxon>
    </lineage>
</organism>
<dbReference type="SUPFAM" id="SSF51679">
    <property type="entry name" value="Bacterial luciferase-like"/>
    <property type="match status" value="1"/>
</dbReference>
<keyword evidence="5" id="KW-1185">Reference proteome</keyword>
<keyword evidence="2" id="KW-0503">Monooxygenase</keyword>
<evidence type="ECO:0000259" key="3">
    <source>
        <dbReference type="Pfam" id="PF00296"/>
    </source>
</evidence>
<feature type="domain" description="Luciferase-like" evidence="3">
    <location>
        <begin position="19"/>
        <end position="331"/>
    </location>
</feature>
<sequence length="378" mass="42213">MPNAAKRPTLPPAGRRRAMEFGMFHEFHRRPGQTEADAFTESFELVDAAETASLDVMWLAELHCAPDRSVLAAPLAIAAAIAMRTQWMKIGIAVQVLPLCHPLRIAEEAATVDHLSHGRLIFGVGRSGFPRTYQAYGISYAESRERFAEVLEILRSAWTRETFSFHGQFYRFDDVCLVPKPYQNPHPELRIAVNSPDTYQQSGEAGLPIFVATRLGDLDELVPNLRAYREAWAAAGHPGPGKVYLRVPVYVAPTEQQAREEPRDSIMFFYKYLGERIEASATQEGARAIENRAARGQRLMSIDYEEVLRSKIIVGTPAMVADRLAALRETLGLAGILAELNCGMRIPHDRVVNSLNLLCRDVMPRFRGSGPLGPNFRE</sequence>
<evidence type="ECO:0000256" key="2">
    <source>
        <dbReference type="ARBA" id="ARBA00023033"/>
    </source>
</evidence>
<comment type="caution">
    <text evidence="4">The sequence shown here is derived from an EMBL/GenBank/DDBJ whole genome shotgun (WGS) entry which is preliminary data.</text>
</comment>
<dbReference type="InterPro" id="IPR011251">
    <property type="entry name" value="Luciferase-like_dom"/>
</dbReference>
<reference evidence="4 5" key="1">
    <citation type="journal article" date="2018" name="Arch. Microbiol.">
        <title>New insights into the metabolic potential of the phototrophic purple bacterium Rhodopila globiformis DSM 161(T) from its draft genome sequence and evidence for a vanadium-dependent nitrogenase.</title>
        <authorList>
            <person name="Imhoff J.F."/>
            <person name="Rahn T."/>
            <person name="Kunzel S."/>
            <person name="Neulinger S.C."/>
        </authorList>
    </citation>
    <scope>NUCLEOTIDE SEQUENCE [LARGE SCALE GENOMIC DNA]</scope>
    <source>
        <strain evidence="4 5">DSM 161</strain>
    </source>
</reference>
<dbReference type="PANTHER" id="PTHR30137:SF8">
    <property type="entry name" value="BLR5498 PROTEIN"/>
    <property type="match status" value="1"/>
</dbReference>